<keyword evidence="7" id="KW-1185">Reference proteome</keyword>
<dbReference type="PANTHER" id="PTHR46288:SF86">
    <property type="entry name" value="PHORBOL-ESTER_DAG-TYPE DOMAIN-CONTAINING PROTEIN"/>
    <property type="match status" value="1"/>
</dbReference>
<feature type="domain" description="ZZ-type" evidence="5">
    <location>
        <begin position="82"/>
        <end position="125"/>
    </location>
</feature>
<dbReference type="InterPro" id="IPR004146">
    <property type="entry name" value="DC1"/>
</dbReference>
<dbReference type="GO" id="GO:0008270">
    <property type="term" value="F:zinc ion binding"/>
    <property type="evidence" value="ECO:0007669"/>
    <property type="project" value="UniProtKB-KW"/>
</dbReference>
<dbReference type="InterPro" id="IPR000433">
    <property type="entry name" value="Znf_ZZ"/>
</dbReference>
<dbReference type="EMBL" id="AWUE01015694">
    <property type="protein sequence ID" value="OMO96095.1"/>
    <property type="molecule type" value="Genomic_DNA"/>
</dbReference>
<evidence type="ECO:0000313" key="6">
    <source>
        <dbReference type="EMBL" id="OMO96095.1"/>
    </source>
</evidence>
<dbReference type="SUPFAM" id="SSF57889">
    <property type="entry name" value="Cysteine-rich domain"/>
    <property type="match status" value="4"/>
</dbReference>
<proteinExistence type="predicted"/>
<reference evidence="7" key="1">
    <citation type="submission" date="2013-09" db="EMBL/GenBank/DDBJ databases">
        <title>Corchorus olitorius genome sequencing.</title>
        <authorList>
            <person name="Alam M."/>
            <person name="Haque M.S."/>
            <person name="Islam M.S."/>
            <person name="Emdad E.M."/>
            <person name="Islam M.M."/>
            <person name="Ahmed B."/>
            <person name="Halim A."/>
            <person name="Hossen Q.M.M."/>
            <person name="Hossain M.Z."/>
            <person name="Ahmed R."/>
            <person name="Khan M.M."/>
            <person name="Islam R."/>
            <person name="Rashid M.M."/>
            <person name="Khan S.A."/>
            <person name="Rahman M.S."/>
            <person name="Alam M."/>
            <person name="Yahiya A.S."/>
            <person name="Khan M.S."/>
            <person name="Azam M.S."/>
            <person name="Haque T."/>
            <person name="Lashkar M.Z.H."/>
            <person name="Akhand A.I."/>
            <person name="Morshed G."/>
            <person name="Roy S."/>
            <person name="Uddin K.S."/>
            <person name="Rabeya T."/>
            <person name="Hossain A.S."/>
            <person name="Chowdhury A."/>
            <person name="Snigdha A.R."/>
            <person name="Mortoza M.S."/>
            <person name="Matin S.A."/>
            <person name="Hoque S.M.E."/>
            <person name="Islam M.K."/>
            <person name="Roy D.K."/>
            <person name="Haider R."/>
            <person name="Moosa M.M."/>
            <person name="Elias S.M."/>
            <person name="Hasan A.M."/>
            <person name="Jahan S."/>
            <person name="Shafiuddin M."/>
            <person name="Mahmood N."/>
            <person name="Shommy N.S."/>
        </authorList>
    </citation>
    <scope>NUCLEOTIDE SEQUENCE [LARGE SCALE GENOMIC DNA]</scope>
    <source>
        <strain evidence="7">cv. O-4</strain>
    </source>
</reference>
<protein>
    <submittedName>
        <fullName evidence="6">Zinc finger, ZZ-type</fullName>
    </submittedName>
</protein>
<comment type="caution">
    <text evidence="6">The sequence shown here is derived from an EMBL/GenBank/DDBJ whole genome shotgun (WGS) entry which is preliminary data.</text>
</comment>
<keyword evidence="3" id="KW-0863">Zinc-finger</keyword>
<dbReference type="Proteomes" id="UP000187203">
    <property type="component" value="Unassembled WGS sequence"/>
</dbReference>
<dbReference type="STRING" id="93759.A0A1R3JMP8"/>
<accession>A0A1R3JMP8</accession>
<evidence type="ECO:0000256" key="3">
    <source>
        <dbReference type="ARBA" id="ARBA00022771"/>
    </source>
</evidence>
<sequence>MDTNSGCTHKNSLSSELFFGDDEKHRSNCEACGQKISNTRGYYCQRCKVCLHESCANGLQNLPHEIIHPLHPQHKLELQLQRSWDFVCDKCLYISAGSRYHCSLCDFNLDLTCAAAVSNMNDQVPVEVWKRRTIRHYFHREELIIFKYRKIKDEDYYCVWCEKRLRGVCYGSFRSGFYLHELCKSKIPRTLYDHPFHPSHSLLRFRHISRSAYCNACRQDILFRTFLIPAYSCEKGDFTLDFHCAKLSPTLKTKLHRHLLTYFGNYRTGDLGARFTCSKCYKPCDNCYRCVPCDITFHLECVVSSSAKHRYHRHPLKFMAAFREDDDSDDYYCDICEEERNPLHPVYFCRDCTFIAHIECLLNYHQDEFSSENASSSSMDSNDLLEWEMEHNDEGIDGIHSTPDQQLLVCNYHAFLVH</sequence>
<dbReference type="Pfam" id="PF03107">
    <property type="entry name" value="C1_2"/>
    <property type="match status" value="4"/>
</dbReference>
<gene>
    <name evidence="6" type="ORF">COLO4_15510</name>
</gene>
<organism evidence="6 7">
    <name type="scientific">Corchorus olitorius</name>
    <dbReference type="NCBI Taxonomy" id="93759"/>
    <lineage>
        <taxon>Eukaryota</taxon>
        <taxon>Viridiplantae</taxon>
        <taxon>Streptophyta</taxon>
        <taxon>Embryophyta</taxon>
        <taxon>Tracheophyta</taxon>
        <taxon>Spermatophyta</taxon>
        <taxon>Magnoliopsida</taxon>
        <taxon>eudicotyledons</taxon>
        <taxon>Gunneridae</taxon>
        <taxon>Pentapetalae</taxon>
        <taxon>rosids</taxon>
        <taxon>malvids</taxon>
        <taxon>Malvales</taxon>
        <taxon>Malvaceae</taxon>
        <taxon>Grewioideae</taxon>
        <taxon>Apeibeae</taxon>
        <taxon>Corchorus</taxon>
    </lineage>
</organism>
<evidence type="ECO:0000259" key="5">
    <source>
        <dbReference type="SMART" id="SM00291"/>
    </source>
</evidence>
<dbReference type="OrthoDB" id="999420at2759"/>
<evidence type="ECO:0000256" key="2">
    <source>
        <dbReference type="ARBA" id="ARBA00022737"/>
    </source>
</evidence>
<dbReference type="AlphaFoldDB" id="A0A1R3JMP8"/>
<keyword evidence="4" id="KW-0862">Zinc</keyword>
<keyword evidence="1" id="KW-0479">Metal-binding</keyword>
<dbReference type="PANTHER" id="PTHR46288">
    <property type="entry name" value="PHORBOL-ESTER/DAG-TYPE DOMAIN-CONTAINING PROTEIN"/>
    <property type="match status" value="1"/>
</dbReference>
<dbReference type="InterPro" id="IPR046349">
    <property type="entry name" value="C1-like_sf"/>
</dbReference>
<evidence type="ECO:0000256" key="1">
    <source>
        <dbReference type="ARBA" id="ARBA00022723"/>
    </source>
</evidence>
<evidence type="ECO:0000256" key="4">
    <source>
        <dbReference type="ARBA" id="ARBA00022833"/>
    </source>
</evidence>
<dbReference type="SMART" id="SM00291">
    <property type="entry name" value="ZnF_ZZ"/>
    <property type="match status" value="1"/>
</dbReference>
<evidence type="ECO:0000313" key="7">
    <source>
        <dbReference type="Proteomes" id="UP000187203"/>
    </source>
</evidence>
<keyword evidence="2" id="KW-0677">Repeat</keyword>
<name>A0A1R3JMP8_9ROSI</name>